<dbReference type="PANTHER" id="PTHR43394">
    <property type="entry name" value="ATP-DEPENDENT PERMEASE MDL1, MITOCHONDRIAL"/>
    <property type="match status" value="1"/>
</dbReference>
<sequence length="286" mass="30087">MKLRPLTFDRAEPVPTPPIPVDADTTARQLTVRTIFAARRMTLPAAVLMIGHQVGEALVPVVMGSAIDRAIATQDGTQLVLWLVALGAVFAMLSFSFRIGSRIGLLGMQAVQHQLRTRVTDRILDPRGMAGPPRLPGVSLSIATSDVQRLAMASAIGVYPIGQIAAVVFTGIVLLTISWPLGVAVLLGAPTILWILDRAGGSLRARSEHQQEMAARAAGTATDLVTGFRVVKGIGAERVAARRYGAASRRALSGVLAASRSEGVYLGAIESVSGLFVVAIGVSQRV</sequence>
<gene>
    <name evidence="8" type="ORF">F8M49_07320</name>
</gene>
<protein>
    <submittedName>
        <fullName evidence="8">ABC transporter ATP-binding protein</fullName>
    </submittedName>
</protein>
<evidence type="ECO:0000313" key="9">
    <source>
        <dbReference type="Proteomes" id="UP001275440"/>
    </source>
</evidence>
<feature type="region of interest" description="Disordered" evidence="5">
    <location>
        <begin position="1"/>
        <end position="22"/>
    </location>
</feature>
<keyword evidence="4 6" id="KW-0472">Membrane</keyword>
<dbReference type="PANTHER" id="PTHR43394:SF1">
    <property type="entry name" value="ATP-BINDING CASSETTE SUB-FAMILY B MEMBER 10, MITOCHONDRIAL"/>
    <property type="match status" value="1"/>
</dbReference>
<evidence type="ECO:0000256" key="4">
    <source>
        <dbReference type="ARBA" id="ARBA00023136"/>
    </source>
</evidence>
<evidence type="ECO:0000256" key="6">
    <source>
        <dbReference type="SAM" id="Phobius"/>
    </source>
</evidence>
<comment type="caution">
    <text evidence="8">The sequence shown here is derived from an EMBL/GenBank/DDBJ whole genome shotgun (WGS) entry which is preliminary data.</text>
</comment>
<dbReference type="InterPro" id="IPR011527">
    <property type="entry name" value="ABC1_TM_dom"/>
</dbReference>
<evidence type="ECO:0000256" key="2">
    <source>
        <dbReference type="ARBA" id="ARBA00022692"/>
    </source>
</evidence>
<dbReference type="GO" id="GO:0005524">
    <property type="term" value="F:ATP binding"/>
    <property type="evidence" value="ECO:0007669"/>
    <property type="project" value="UniProtKB-KW"/>
</dbReference>
<feature type="transmembrane region" description="Helical" evidence="6">
    <location>
        <begin position="150"/>
        <end position="173"/>
    </location>
</feature>
<dbReference type="InterPro" id="IPR036640">
    <property type="entry name" value="ABC1_TM_sf"/>
</dbReference>
<keyword evidence="9" id="KW-1185">Reference proteome</keyword>
<dbReference type="Gene3D" id="1.20.1560.10">
    <property type="entry name" value="ABC transporter type 1, transmembrane domain"/>
    <property type="match status" value="1"/>
</dbReference>
<feature type="domain" description="ABC transmembrane type-1" evidence="7">
    <location>
        <begin position="45"/>
        <end position="286"/>
    </location>
</feature>
<evidence type="ECO:0000259" key="7">
    <source>
        <dbReference type="PROSITE" id="PS50929"/>
    </source>
</evidence>
<comment type="subcellular location">
    <subcellularLocation>
        <location evidence="1">Cell membrane</location>
        <topology evidence="1">Multi-pass membrane protein</topology>
    </subcellularLocation>
</comment>
<keyword evidence="2 6" id="KW-0812">Transmembrane</keyword>
<evidence type="ECO:0000256" key="1">
    <source>
        <dbReference type="ARBA" id="ARBA00004651"/>
    </source>
</evidence>
<dbReference type="Pfam" id="PF00664">
    <property type="entry name" value="ABC_membrane"/>
    <property type="match status" value="1"/>
</dbReference>
<organism evidence="8 9">
    <name type="scientific">Rhodococcus zopfii</name>
    <dbReference type="NCBI Taxonomy" id="43772"/>
    <lineage>
        <taxon>Bacteria</taxon>
        <taxon>Bacillati</taxon>
        <taxon>Actinomycetota</taxon>
        <taxon>Actinomycetes</taxon>
        <taxon>Mycobacteriales</taxon>
        <taxon>Nocardiaceae</taxon>
        <taxon>Rhodococcus</taxon>
    </lineage>
</organism>
<dbReference type="SUPFAM" id="SSF90123">
    <property type="entry name" value="ABC transporter transmembrane region"/>
    <property type="match status" value="1"/>
</dbReference>
<keyword evidence="8" id="KW-0547">Nucleotide-binding</keyword>
<accession>A0ABU3WNV2</accession>
<evidence type="ECO:0000256" key="3">
    <source>
        <dbReference type="ARBA" id="ARBA00022989"/>
    </source>
</evidence>
<feature type="transmembrane region" description="Helical" evidence="6">
    <location>
        <begin position="43"/>
        <end position="67"/>
    </location>
</feature>
<dbReference type="Proteomes" id="UP001275440">
    <property type="component" value="Unassembled WGS sequence"/>
</dbReference>
<keyword evidence="3 6" id="KW-1133">Transmembrane helix</keyword>
<feature type="transmembrane region" description="Helical" evidence="6">
    <location>
        <begin position="79"/>
        <end position="99"/>
    </location>
</feature>
<dbReference type="InterPro" id="IPR039421">
    <property type="entry name" value="Type_1_exporter"/>
</dbReference>
<dbReference type="PROSITE" id="PS50929">
    <property type="entry name" value="ABC_TM1F"/>
    <property type="match status" value="1"/>
</dbReference>
<keyword evidence="8" id="KW-0067">ATP-binding</keyword>
<evidence type="ECO:0000313" key="8">
    <source>
        <dbReference type="EMBL" id="MDV2475279.1"/>
    </source>
</evidence>
<name>A0ABU3WNV2_9NOCA</name>
<dbReference type="EMBL" id="WBMO01000001">
    <property type="protein sequence ID" value="MDV2475279.1"/>
    <property type="molecule type" value="Genomic_DNA"/>
</dbReference>
<proteinExistence type="predicted"/>
<evidence type="ECO:0000256" key="5">
    <source>
        <dbReference type="SAM" id="MobiDB-lite"/>
    </source>
</evidence>
<feature type="transmembrane region" description="Helical" evidence="6">
    <location>
        <begin position="179"/>
        <end position="196"/>
    </location>
</feature>
<reference evidence="8 9" key="1">
    <citation type="submission" date="2019-10" db="EMBL/GenBank/DDBJ databases">
        <title>Draft Genome Assembly of Rhodococcus zopfii DSM44189.</title>
        <authorList>
            <person name="Sutton J.M."/>
            <person name="Akob D.M."/>
            <person name="Bushman T.J."/>
        </authorList>
    </citation>
    <scope>NUCLEOTIDE SEQUENCE [LARGE SCALE GENOMIC DNA]</scope>
    <source>
        <strain evidence="8 9">DSM 44189</strain>
    </source>
</reference>